<dbReference type="GO" id="GO:0008168">
    <property type="term" value="F:methyltransferase activity"/>
    <property type="evidence" value="ECO:0007669"/>
    <property type="project" value="UniProtKB-KW"/>
</dbReference>
<proteinExistence type="predicted"/>
<gene>
    <name evidence="2" type="ORF">SAMN05444920_10958</name>
</gene>
<keyword evidence="2" id="KW-0830">Ubiquinone</keyword>
<dbReference type="EMBL" id="FNVT01000009">
    <property type="protein sequence ID" value="SEG95406.1"/>
    <property type="molecule type" value="Genomic_DNA"/>
</dbReference>
<accession>A0A1H6EEL7</accession>
<dbReference type="InterPro" id="IPR050508">
    <property type="entry name" value="Methyltransf_Superfamily"/>
</dbReference>
<dbReference type="RefSeq" id="WP_103959327.1">
    <property type="nucleotide sequence ID" value="NZ_FNVT01000009.1"/>
</dbReference>
<organism evidence="2 3">
    <name type="scientific">Nonomuraea solani</name>
    <dbReference type="NCBI Taxonomy" id="1144553"/>
    <lineage>
        <taxon>Bacteria</taxon>
        <taxon>Bacillati</taxon>
        <taxon>Actinomycetota</taxon>
        <taxon>Actinomycetes</taxon>
        <taxon>Streptosporangiales</taxon>
        <taxon>Streptosporangiaceae</taxon>
        <taxon>Nonomuraea</taxon>
    </lineage>
</organism>
<evidence type="ECO:0000259" key="1">
    <source>
        <dbReference type="Pfam" id="PF13649"/>
    </source>
</evidence>
<dbReference type="CDD" id="cd02440">
    <property type="entry name" value="AdoMet_MTases"/>
    <property type="match status" value="1"/>
</dbReference>
<dbReference type="AlphaFoldDB" id="A0A1H6EEL7"/>
<dbReference type="OrthoDB" id="3286690at2"/>
<dbReference type="InterPro" id="IPR041698">
    <property type="entry name" value="Methyltransf_25"/>
</dbReference>
<dbReference type="GO" id="GO:0032259">
    <property type="term" value="P:methylation"/>
    <property type="evidence" value="ECO:0007669"/>
    <property type="project" value="UniProtKB-KW"/>
</dbReference>
<dbReference type="PANTHER" id="PTHR42912">
    <property type="entry name" value="METHYLTRANSFERASE"/>
    <property type="match status" value="1"/>
</dbReference>
<dbReference type="InterPro" id="IPR029063">
    <property type="entry name" value="SAM-dependent_MTases_sf"/>
</dbReference>
<evidence type="ECO:0000313" key="3">
    <source>
        <dbReference type="Proteomes" id="UP000236732"/>
    </source>
</evidence>
<sequence>MSQFEELAALYEDMALLPWRKDLEIPTVLALIGDLSDRDVLDIGSGSGVYCRRLARQGARRVVGLDEAEGMLEYARSRERAEPLGIEYVAGALPAEMHGAFDLVLGVYVLPYATTTGELLELCRTAAEALRPGGRFVTLPVHPDYHGDPEYYASYGFRLHSEHPREDAAPVTLDLRFGAHDVTVTARYWTGETLEDVLKAAGFSTVEWRNHQVSQAGVAEFGEEFFQKYLSVPHAAILDCGK</sequence>
<keyword evidence="2" id="KW-0489">Methyltransferase</keyword>
<dbReference type="Gene3D" id="3.40.50.150">
    <property type="entry name" value="Vaccinia Virus protein VP39"/>
    <property type="match status" value="1"/>
</dbReference>
<protein>
    <submittedName>
        <fullName evidence="2">Ubiquinone/menaquinone biosynthesis C-methylase UbiE</fullName>
    </submittedName>
</protein>
<name>A0A1H6EEL7_9ACTN</name>
<evidence type="ECO:0000313" key="2">
    <source>
        <dbReference type="EMBL" id="SEG95406.1"/>
    </source>
</evidence>
<dbReference type="Pfam" id="PF13649">
    <property type="entry name" value="Methyltransf_25"/>
    <property type="match status" value="1"/>
</dbReference>
<feature type="domain" description="Methyltransferase" evidence="1">
    <location>
        <begin position="40"/>
        <end position="134"/>
    </location>
</feature>
<keyword evidence="2" id="KW-0808">Transferase</keyword>
<keyword evidence="3" id="KW-1185">Reference proteome</keyword>
<reference evidence="2 3" key="1">
    <citation type="submission" date="2016-10" db="EMBL/GenBank/DDBJ databases">
        <authorList>
            <person name="de Groot N.N."/>
        </authorList>
    </citation>
    <scope>NUCLEOTIDE SEQUENCE [LARGE SCALE GENOMIC DNA]</scope>
    <source>
        <strain evidence="2 3">CGMCC 4.7037</strain>
    </source>
</reference>
<dbReference type="SUPFAM" id="SSF53335">
    <property type="entry name" value="S-adenosyl-L-methionine-dependent methyltransferases"/>
    <property type="match status" value="1"/>
</dbReference>
<dbReference type="Proteomes" id="UP000236732">
    <property type="component" value="Unassembled WGS sequence"/>
</dbReference>